<dbReference type="PANTHER" id="PTHR44167">
    <property type="entry name" value="OVARIAN-SPECIFIC SERINE/THREONINE-PROTEIN KINASE LOK-RELATED"/>
    <property type="match status" value="1"/>
</dbReference>
<comment type="caution">
    <text evidence="3">The sequence shown here is derived from an EMBL/GenBank/DDBJ whole genome shotgun (WGS) entry which is preliminary data.</text>
</comment>
<dbReference type="VEuPathDB" id="TrichDB:TRFO_28959"/>
<evidence type="ECO:0000256" key="1">
    <source>
        <dbReference type="SAM" id="MobiDB-lite"/>
    </source>
</evidence>
<accession>A0A1J4JWR5</accession>
<organism evidence="3 4">
    <name type="scientific">Tritrichomonas foetus</name>
    <dbReference type="NCBI Taxonomy" id="1144522"/>
    <lineage>
        <taxon>Eukaryota</taxon>
        <taxon>Metamonada</taxon>
        <taxon>Parabasalia</taxon>
        <taxon>Tritrichomonadida</taxon>
        <taxon>Tritrichomonadidae</taxon>
        <taxon>Tritrichomonas</taxon>
    </lineage>
</organism>
<dbReference type="Pfam" id="PF00069">
    <property type="entry name" value="Pkinase"/>
    <property type="match status" value="2"/>
</dbReference>
<dbReference type="SUPFAM" id="SSF56112">
    <property type="entry name" value="Protein kinase-like (PK-like)"/>
    <property type="match status" value="2"/>
</dbReference>
<name>A0A1J4JWR5_9EUKA</name>
<dbReference type="GO" id="GO:0004672">
    <property type="term" value="F:protein kinase activity"/>
    <property type="evidence" value="ECO:0007669"/>
    <property type="project" value="InterPro"/>
</dbReference>
<reference evidence="3" key="1">
    <citation type="submission" date="2016-10" db="EMBL/GenBank/DDBJ databases">
        <authorList>
            <person name="Benchimol M."/>
            <person name="Almeida L.G."/>
            <person name="Vasconcelos A.T."/>
            <person name="Perreira-Neves A."/>
            <person name="Rosa I.A."/>
            <person name="Tasca T."/>
            <person name="Bogo M.R."/>
            <person name="de Souza W."/>
        </authorList>
    </citation>
    <scope>NUCLEOTIDE SEQUENCE [LARGE SCALE GENOMIC DNA]</scope>
    <source>
        <strain evidence="3">K</strain>
    </source>
</reference>
<dbReference type="InterPro" id="IPR008271">
    <property type="entry name" value="Ser/Thr_kinase_AS"/>
</dbReference>
<evidence type="ECO:0000313" key="3">
    <source>
        <dbReference type="EMBL" id="OHT03593.1"/>
    </source>
</evidence>
<dbReference type="PROSITE" id="PS00108">
    <property type="entry name" value="PROTEIN_KINASE_ST"/>
    <property type="match status" value="1"/>
</dbReference>
<evidence type="ECO:0000259" key="2">
    <source>
        <dbReference type="PROSITE" id="PS50011"/>
    </source>
</evidence>
<evidence type="ECO:0000313" key="4">
    <source>
        <dbReference type="Proteomes" id="UP000179807"/>
    </source>
</evidence>
<dbReference type="Gene3D" id="1.10.510.10">
    <property type="entry name" value="Transferase(Phosphotransferase) domain 1"/>
    <property type="match status" value="2"/>
</dbReference>
<dbReference type="PROSITE" id="PS50011">
    <property type="entry name" value="PROTEIN_KINASE_DOM"/>
    <property type="match status" value="2"/>
</dbReference>
<feature type="compositionally biased region" description="Basic residues" evidence="1">
    <location>
        <begin position="1615"/>
        <end position="1636"/>
    </location>
</feature>
<gene>
    <name evidence="3" type="ORF">TRFO_28959</name>
</gene>
<feature type="domain" description="Protein kinase" evidence="2">
    <location>
        <begin position="23"/>
        <end position="287"/>
    </location>
</feature>
<dbReference type="PANTHER" id="PTHR44167:SF24">
    <property type="entry name" value="SERINE_THREONINE-PROTEIN KINASE CHK2"/>
    <property type="match status" value="1"/>
</dbReference>
<dbReference type="RefSeq" id="XP_068356729.1">
    <property type="nucleotide sequence ID" value="XM_068506484.1"/>
</dbReference>
<sequence length="1730" mass="205250">MIKGWRFPDEKRNIQEFYIENRELTGQPIGGGGYGLICPYQENDNDEKNGKRYCAKLFYNTPIPRIHKEFLIIYNLHSPFIVQVHHLFQATNHGNSICMVMDRYEGNLEGLIKSKFSNIQAFLLFGTIAHSVYQIHTQKLSLMHHDLTLKNFCIEPFEYRFDDSETSQKFYKTRLIDFNLYKYPDDQTEFAGTQKYRNIDEVYTLESEIYSLGIIFFEILTQTIINLNNCGSSFIRQYICDYFKNHNMNDNSAEKKTPSIQELILSMIHKKKSKRPTIVQILEYLTYREEFSKLNDGFLNGQELNQYFHLLEYLDLTMKYNESFIPIAKQIFNQHYKLFLFSMFHQSGYEYRKQDFEKYQESILQIANQSDENNLIRNIGIFHYKINFFGFQKFFDKVSQNTPNNNEEQIFVGLFEKLVSQTDFYVPDSYHQFFHKIYHTFSYISPSEEAKLELFFGNEYILKFMFLWRFKKKQKNRPKDKLVKFIFDKIGTCLNKVKFSSYQTFFKECYDLTLKDDFNDYQKIITMNLRNFIDIFKKDDVNNFQKVNDFENFKKELRQTFEEKFLNRKSIRKKSYFNNLMNKEFKEHYIQIQFDPNDVKRNDRGEITKIIGIYEGRKVKCQYKTTEKLCKKYKKLVNKFDQNIAYGIFKIENRELIVMDFLRMNTERITSIFLELLGSNYQDILKNLFEKNDYKQLQKVSFVEQMIILTKNTKIVDLISNQNVMKNIADYFQKSFKDTFGLDSKFNKMSCSFPEIRESRDLHDINNDAKTKIIQINYNINTEKIQTIFNNLFHLDFPYIANVKYFYEKDENYYVCFQVPDCKLSIEKIKKLDQSSQEKIFIELLDSFNFLNISTNQLLHEVKYNHRLDEINLDGIYFDETSCSIIILPFSMTEKTLNYYFTYLRTLFPNIFNITFQHDYFHKDLFTFPDIKTIISRRFTNYHIYSPICGYSCALRTLLGLNYYDEVYLIFNEQSPNYVFNLARDISSLYDKYKNICIGDFYYYASQLLNYEKPQLLHIIKKLNELNYENSDILLDIYQNLKIISQKEIKKLPNPKIGGSAYVYKSEYEGETVAIKLIKGPNNLSYQNKFVKEYVICNFLRKIDKYGKYIIDVKAVIEGGIIMKYYPHTLCDFIEKDPRESQFLNFLDKMSIILKLSLVIFCLHKYGLIHRDIKPPNILLNKNKKDVVVSDTTDMLCLQLNSSKTQFGGTILYYDEKAKFNKEDDIKAFVKVILEILTNKLLSSQFDDIFYEAQRNSSTDISTYDIIKKAEMKLFEEYNKYDCSFDFLFTRDENGHIYGFQKIQNIDEIISKMIKFPIFLVKKDEPNKEEEKSKQNRLFKEYLKNEFPDLLTIDSNIPEEGEDDIQKILHYCYLLFTKPKTLYENHTQILIDGLDKFLNSQIQFNHQLQTESEKKIESKFDPNDDFMNASFYRYKIKKFDDLSQNVKEIMIKSLKKLAYLFARNSENLVSITLMTIDIITEIANEIYESYPKDSLLFYYVVLKKEKSFKKLAIPNRIKALQLLSTYGKKIPQIKKINYLVQQDIQDILDSGIELELTYFLPQQKQDSTSYSDPSYDSTSYDSTKSSNDSSMIDRNDNDLDQIKIGKSKKDTSTKRTNKKVPSKKCLSKKCLSKRGPNKKDSSKKDSSKKDSSKKDKSTTGNSLTDNSGLLEYLHFLAQFFNPVYSSFHDYLSLTDFINEIIGYVETIADPLPENAPEEVKNMIQCVKALK</sequence>
<dbReference type="Proteomes" id="UP000179807">
    <property type="component" value="Unassembled WGS sequence"/>
</dbReference>
<feature type="region of interest" description="Disordered" evidence="1">
    <location>
        <begin position="1565"/>
        <end position="1661"/>
    </location>
</feature>
<feature type="compositionally biased region" description="Basic and acidic residues" evidence="1">
    <location>
        <begin position="1591"/>
        <end position="1613"/>
    </location>
</feature>
<protein>
    <recommendedName>
        <fullName evidence="2">Protein kinase domain-containing protein</fullName>
    </recommendedName>
</protein>
<dbReference type="GeneID" id="94841188"/>
<keyword evidence="4" id="KW-1185">Reference proteome</keyword>
<feature type="domain" description="Protein kinase" evidence="2">
    <location>
        <begin position="1049"/>
        <end position="1343"/>
    </location>
</feature>
<dbReference type="GO" id="GO:0005524">
    <property type="term" value="F:ATP binding"/>
    <property type="evidence" value="ECO:0007669"/>
    <property type="project" value="InterPro"/>
</dbReference>
<feature type="compositionally biased region" description="Low complexity" evidence="1">
    <location>
        <begin position="1566"/>
        <end position="1590"/>
    </location>
</feature>
<proteinExistence type="predicted"/>
<dbReference type="InterPro" id="IPR000719">
    <property type="entry name" value="Prot_kinase_dom"/>
</dbReference>
<dbReference type="InterPro" id="IPR011009">
    <property type="entry name" value="Kinase-like_dom_sf"/>
</dbReference>
<dbReference type="SMART" id="SM00220">
    <property type="entry name" value="S_TKc"/>
    <property type="match status" value="1"/>
</dbReference>
<dbReference type="EMBL" id="MLAK01000821">
    <property type="protein sequence ID" value="OHT03593.1"/>
    <property type="molecule type" value="Genomic_DNA"/>
</dbReference>
<feature type="compositionally biased region" description="Basic and acidic residues" evidence="1">
    <location>
        <begin position="1637"/>
        <end position="1657"/>
    </location>
</feature>